<proteinExistence type="predicted"/>
<evidence type="ECO:0000313" key="1">
    <source>
        <dbReference type="EMBL" id="SFD87915.1"/>
    </source>
</evidence>
<keyword evidence="2" id="KW-1185">Reference proteome</keyword>
<dbReference type="Proteomes" id="UP000199400">
    <property type="component" value="Unassembled WGS sequence"/>
</dbReference>
<sequence length="565" mass="62219">MSRMHGPGFHLASALALLGLVAGQWWLSARASSEAAAAPPRALVARYDPLAVARAAGPRVENAEASIPPQCYTRTGAHSNPCYACHTASQDPNGMNDWHLQEEYAFSDEGRVNHWTNLFVDRRPGIAAIADDDVLRYVREDNYGPLREALQGRPDFAGYAPDLDLAAGFGPDGFARDGSMWRTYAYKPFVGAFWPTNGSAGDAFVRLPLAFRTGPDGQVSEDIYKLNLAVLEAAVAGPAKLPAGFAWPTEPLDERAVGVDLDRDGRLGAATVLRGLPTHYFGGAARHPVRRGVYPEGTEFLHSVRYLDPDAPGLMAARMKELRYARKVDELDRWAIQRAYEEEFDSRQEGQLPRWRGSPEVGLLGDFGWQLQGFIEDEQGRLRLQTAEEHRFCMGCHNGIGITVDQTFSFPRKLPGARGWKIQDLRGLSDVPAGGHAEPEYLTYMRRVGGGDELRANAEMLARFFPGGALDEAEVRRAAPGGDRDLAWLLAPSRDRALALDKAYWLIVREQSFTRGRDATLAPAENVHREIGSKATELAAAETRWLDARLQLAWPEVQALNHGAP</sequence>
<name>A0A1I1VYI2_9BACT</name>
<dbReference type="AlphaFoldDB" id="A0A1I1VYI2"/>
<gene>
    <name evidence="1" type="ORF">SAMN02745121_02076</name>
</gene>
<dbReference type="EMBL" id="FOMX01000005">
    <property type="protein sequence ID" value="SFD87915.1"/>
    <property type="molecule type" value="Genomic_DNA"/>
</dbReference>
<dbReference type="STRING" id="54.SAMN02745121_02076"/>
<accession>A0A1I1VYI2</accession>
<reference evidence="2" key="1">
    <citation type="submission" date="2016-10" db="EMBL/GenBank/DDBJ databases">
        <authorList>
            <person name="Varghese N."/>
            <person name="Submissions S."/>
        </authorList>
    </citation>
    <scope>NUCLEOTIDE SEQUENCE [LARGE SCALE GENOMIC DNA]</scope>
    <source>
        <strain evidence="2">ATCC 25963</strain>
    </source>
</reference>
<evidence type="ECO:0000313" key="2">
    <source>
        <dbReference type="Proteomes" id="UP000199400"/>
    </source>
</evidence>
<organism evidence="1 2">
    <name type="scientific">Nannocystis exedens</name>
    <dbReference type="NCBI Taxonomy" id="54"/>
    <lineage>
        <taxon>Bacteria</taxon>
        <taxon>Pseudomonadati</taxon>
        <taxon>Myxococcota</taxon>
        <taxon>Polyangia</taxon>
        <taxon>Nannocystales</taxon>
        <taxon>Nannocystaceae</taxon>
        <taxon>Nannocystis</taxon>
    </lineage>
</organism>
<dbReference type="OrthoDB" id="8692at2"/>
<protein>
    <submittedName>
        <fullName evidence="1">Uncharacterized protein</fullName>
    </submittedName>
</protein>
<dbReference type="RefSeq" id="WP_143140392.1">
    <property type="nucleotide sequence ID" value="NZ_FOMX01000005.1"/>
</dbReference>